<accession>A0A0F5LF16</accession>
<proteinExistence type="predicted"/>
<keyword evidence="3" id="KW-1185">Reference proteome</keyword>
<evidence type="ECO:0000313" key="2">
    <source>
        <dbReference type="EMBL" id="KKB80789.1"/>
    </source>
</evidence>
<dbReference type="Proteomes" id="UP000033514">
    <property type="component" value="Unassembled WGS sequence"/>
</dbReference>
<gene>
    <name evidence="2" type="ORF">VW35_00850</name>
</gene>
<dbReference type="AlphaFoldDB" id="A0A0F5LF16"/>
<sequence>MALSGLHVEFSYAVGPGDERVTSALKGEPVQSQTITNGQQTEPGPGGNAVNGTLVAHLHSSEAGFYAVNKAANTNPRGYLAADTPIDIFIPSKATISWVTA</sequence>
<comment type="caution">
    <text evidence="2">The sequence shown here is derived from an EMBL/GenBank/DDBJ whole genome shotgun (WGS) entry which is preliminary data.</text>
</comment>
<feature type="compositionally biased region" description="Polar residues" evidence="1">
    <location>
        <begin position="30"/>
        <end position="42"/>
    </location>
</feature>
<reference evidence="2 3" key="1">
    <citation type="submission" date="2015-03" db="EMBL/GenBank/DDBJ databases">
        <authorList>
            <person name="Hassan Y.I."/>
            <person name="Lepp D."/>
            <person name="Zhou T."/>
        </authorList>
    </citation>
    <scope>NUCLEOTIDE SEQUENCE [LARGE SCALE GENOMIC DNA]</scope>
    <source>
        <strain evidence="2 3">GH2-10</strain>
    </source>
</reference>
<dbReference type="PATRIC" id="fig|361041.3.peg.3553"/>
<dbReference type="EMBL" id="LAJG01000005">
    <property type="protein sequence ID" value="KKB80789.1"/>
    <property type="molecule type" value="Genomic_DNA"/>
</dbReference>
<name>A0A0F5LF16_9HYPH</name>
<feature type="region of interest" description="Disordered" evidence="1">
    <location>
        <begin position="26"/>
        <end position="48"/>
    </location>
</feature>
<dbReference type="RefSeq" id="WP_046141142.1">
    <property type="nucleotide sequence ID" value="NZ_LAJG01000005.1"/>
</dbReference>
<protein>
    <submittedName>
        <fullName evidence="2">Uncharacterized protein</fullName>
    </submittedName>
</protein>
<evidence type="ECO:0000256" key="1">
    <source>
        <dbReference type="SAM" id="MobiDB-lite"/>
    </source>
</evidence>
<dbReference type="STRING" id="361041.VW35_00850"/>
<evidence type="ECO:0000313" key="3">
    <source>
        <dbReference type="Proteomes" id="UP000033514"/>
    </source>
</evidence>
<organism evidence="2 3">
    <name type="scientific">Devosia soli</name>
    <dbReference type="NCBI Taxonomy" id="361041"/>
    <lineage>
        <taxon>Bacteria</taxon>
        <taxon>Pseudomonadati</taxon>
        <taxon>Pseudomonadota</taxon>
        <taxon>Alphaproteobacteria</taxon>
        <taxon>Hyphomicrobiales</taxon>
        <taxon>Devosiaceae</taxon>
        <taxon>Devosia</taxon>
    </lineage>
</organism>